<keyword evidence="2" id="KW-1185">Reference proteome</keyword>
<feature type="region of interest" description="Disordered" evidence="1">
    <location>
        <begin position="1"/>
        <end position="48"/>
    </location>
</feature>
<accession>A0A7I4Y3L2</accession>
<evidence type="ECO:0000313" key="3">
    <source>
        <dbReference type="WBParaSite" id="HCON_00044490-00001"/>
    </source>
</evidence>
<dbReference type="OrthoDB" id="5875234at2759"/>
<name>A0A7I4Y3L2_HAECO</name>
<feature type="compositionally biased region" description="Basic and acidic residues" evidence="1">
    <location>
        <begin position="8"/>
        <end position="25"/>
    </location>
</feature>
<evidence type="ECO:0000256" key="1">
    <source>
        <dbReference type="SAM" id="MobiDB-lite"/>
    </source>
</evidence>
<dbReference type="WBParaSite" id="HCON_00044490-00001">
    <property type="protein sequence ID" value="HCON_00044490-00001"/>
    <property type="gene ID" value="HCON_00044490"/>
</dbReference>
<sequence>MPYSSQEHNSHVDKRGPPIDRENHSHNGWNPPPQQGYRPGPNVASHVDGQPATYLEIVSKQCRTLQKHAPLVPGDCVVMCRYNPTHILDVNNIDYHQRHCKDRLRLEKFGCSFRE</sequence>
<proteinExistence type="predicted"/>
<dbReference type="AlphaFoldDB" id="A0A7I4Y3L2"/>
<reference evidence="3" key="1">
    <citation type="submission" date="2020-12" db="UniProtKB">
        <authorList>
            <consortium name="WormBaseParasite"/>
        </authorList>
    </citation>
    <scope>IDENTIFICATION</scope>
    <source>
        <strain evidence="3">MHco3</strain>
    </source>
</reference>
<organism evidence="2 3">
    <name type="scientific">Haemonchus contortus</name>
    <name type="common">Barber pole worm</name>
    <dbReference type="NCBI Taxonomy" id="6289"/>
    <lineage>
        <taxon>Eukaryota</taxon>
        <taxon>Metazoa</taxon>
        <taxon>Ecdysozoa</taxon>
        <taxon>Nematoda</taxon>
        <taxon>Chromadorea</taxon>
        <taxon>Rhabditida</taxon>
        <taxon>Rhabditina</taxon>
        <taxon>Rhabditomorpha</taxon>
        <taxon>Strongyloidea</taxon>
        <taxon>Trichostrongylidae</taxon>
        <taxon>Haemonchus</taxon>
    </lineage>
</organism>
<protein>
    <submittedName>
        <fullName evidence="3">CHHC U11-48K-type domain-containing protein</fullName>
    </submittedName>
</protein>
<evidence type="ECO:0000313" key="2">
    <source>
        <dbReference type="Proteomes" id="UP000025227"/>
    </source>
</evidence>
<dbReference type="Proteomes" id="UP000025227">
    <property type="component" value="Unplaced"/>
</dbReference>